<feature type="compositionally biased region" description="Basic and acidic residues" evidence="1">
    <location>
        <begin position="11"/>
        <end position="31"/>
    </location>
</feature>
<gene>
    <name evidence="2" type="ORF">BO78DRAFT_453496</name>
</gene>
<evidence type="ECO:0000313" key="3">
    <source>
        <dbReference type="Proteomes" id="UP000248423"/>
    </source>
</evidence>
<sequence>MPPQSTKKRARLEDHGDDDQTPKKIKKNEGRVELGGDSIQGYQHRTDRISVLHFLPFFIHRRVASKHEDLFFHPPQVPKFPELRPEPVKVGVTQSLYPCKRSWMNAGKITQSLVRCAYETVVLQPELSDSFFRLVSTDGGTIPEDQYILMHKYQSRQALLAACAGSLIKYKDSMAKQGKEMTISMRKYQRDRLEWEYKLAKAVGTFDQDKVDRVYTRFLVLLDKVPAWFVGLTANSFFVRAAEQCWTEGPIVHVFPWKLKKLDMVLHNLQAAMNDLDQENGHGAGRTKQPPKSDAKPATGTDTPDVVITTAAPGGDKGMTVSAGKKYGQPESAMELKNSKDLAEQDKKDQPGTLSSDNLTVAPGCASKPDTRSSDRVTIASERSPSNINTRPSHGFSAPKHGGLTNQPKPRLNMQGKFGRLGLDTDDRYHSSHGQDNHAHTPFNCRSDHCHCVFDHQRIHDSHGSDTRRRTLSDACDSETHGSDLGLSGRSLASRGTNDLFNTPSPFSRSPTRASPARCDHGRTSPYRIASPYATSSHHHDRHCSADCPQQRERLEDTVQKLQHQVARNEERLEALERRIGRERPAGK</sequence>
<dbReference type="Proteomes" id="UP000248423">
    <property type="component" value="Unassembled WGS sequence"/>
</dbReference>
<proteinExistence type="predicted"/>
<feature type="compositionally biased region" description="Basic and acidic residues" evidence="1">
    <location>
        <begin position="460"/>
        <end position="482"/>
    </location>
</feature>
<dbReference type="EMBL" id="KZ826392">
    <property type="protein sequence ID" value="PYI02604.1"/>
    <property type="molecule type" value="Genomic_DNA"/>
</dbReference>
<name>A0A319EFL9_ASPSB</name>
<protein>
    <submittedName>
        <fullName evidence="2">Uncharacterized protein</fullName>
    </submittedName>
</protein>
<evidence type="ECO:0000256" key="1">
    <source>
        <dbReference type="SAM" id="MobiDB-lite"/>
    </source>
</evidence>
<feature type="region of interest" description="Disordered" evidence="1">
    <location>
        <begin position="1"/>
        <end position="31"/>
    </location>
</feature>
<feature type="compositionally biased region" description="Basic residues" evidence="1">
    <location>
        <begin position="1"/>
        <end position="10"/>
    </location>
</feature>
<feature type="compositionally biased region" description="Polar residues" evidence="1">
    <location>
        <begin position="494"/>
        <end position="513"/>
    </location>
</feature>
<keyword evidence="3" id="KW-1185">Reference proteome</keyword>
<dbReference type="AlphaFoldDB" id="A0A319EFL9"/>
<feature type="region of interest" description="Disordered" evidence="1">
    <location>
        <begin position="460"/>
        <end position="547"/>
    </location>
</feature>
<reference evidence="2 3" key="1">
    <citation type="submission" date="2018-02" db="EMBL/GenBank/DDBJ databases">
        <title>The genomes of Aspergillus section Nigri reveals drivers in fungal speciation.</title>
        <authorList>
            <consortium name="DOE Joint Genome Institute"/>
            <person name="Vesth T.C."/>
            <person name="Nybo J."/>
            <person name="Theobald S."/>
            <person name="Brandl J."/>
            <person name="Frisvad J.C."/>
            <person name="Nielsen K.F."/>
            <person name="Lyhne E.K."/>
            <person name="Kogle M.E."/>
            <person name="Kuo A."/>
            <person name="Riley R."/>
            <person name="Clum A."/>
            <person name="Nolan M."/>
            <person name="Lipzen A."/>
            <person name="Salamov A."/>
            <person name="Henrissat B."/>
            <person name="Wiebenga A."/>
            <person name="De vries R.P."/>
            <person name="Grigoriev I.V."/>
            <person name="Mortensen U.H."/>
            <person name="Andersen M.R."/>
            <person name="Baker S.E."/>
        </authorList>
    </citation>
    <scope>NUCLEOTIDE SEQUENCE [LARGE SCALE GENOMIC DNA]</scope>
    <source>
        <strain evidence="2 3">CBS 121057</strain>
    </source>
</reference>
<feature type="region of interest" description="Disordered" evidence="1">
    <location>
        <begin position="277"/>
        <end position="413"/>
    </location>
</feature>
<accession>A0A319EFL9</accession>
<evidence type="ECO:0000313" key="2">
    <source>
        <dbReference type="EMBL" id="PYI02604.1"/>
    </source>
</evidence>
<feature type="region of interest" description="Disordered" evidence="1">
    <location>
        <begin position="564"/>
        <end position="588"/>
    </location>
</feature>
<dbReference type="VEuPathDB" id="FungiDB:BO78DRAFT_453496"/>
<feature type="compositionally biased region" description="Basic and acidic residues" evidence="1">
    <location>
        <begin position="567"/>
        <end position="588"/>
    </location>
</feature>
<feature type="compositionally biased region" description="Basic and acidic residues" evidence="1">
    <location>
        <begin position="337"/>
        <end position="350"/>
    </location>
</feature>
<organism evidence="2 3">
    <name type="scientific">Aspergillus sclerotiicarbonarius (strain CBS 121057 / IBT 28362)</name>
    <dbReference type="NCBI Taxonomy" id="1448318"/>
    <lineage>
        <taxon>Eukaryota</taxon>
        <taxon>Fungi</taxon>
        <taxon>Dikarya</taxon>
        <taxon>Ascomycota</taxon>
        <taxon>Pezizomycotina</taxon>
        <taxon>Eurotiomycetes</taxon>
        <taxon>Eurotiomycetidae</taxon>
        <taxon>Eurotiales</taxon>
        <taxon>Aspergillaceae</taxon>
        <taxon>Aspergillus</taxon>
        <taxon>Aspergillus subgen. Circumdati</taxon>
    </lineage>
</organism>
<feature type="compositionally biased region" description="Polar residues" evidence="1">
    <location>
        <begin position="381"/>
        <end position="392"/>
    </location>
</feature>